<organism evidence="1 2">
    <name type="scientific">Dyadobacter jejuensis</name>
    <dbReference type="NCBI Taxonomy" id="1082580"/>
    <lineage>
        <taxon>Bacteria</taxon>
        <taxon>Pseudomonadati</taxon>
        <taxon>Bacteroidota</taxon>
        <taxon>Cytophagia</taxon>
        <taxon>Cytophagales</taxon>
        <taxon>Spirosomataceae</taxon>
        <taxon>Dyadobacter</taxon>
    </lineage>
</organism>
<dbReference type="Gene3D" id="2.60.120.10">
    <property type="entry name" value="Jelly Rolls"/>
    <property type="match status" value="1"/>
</dbReference>
<evidence type="ECO:0000313" key="2">
    <source>
        <dbReference type="Proteomes" id="UP000245880"/>
    </source>
</evidence>
<keyword evidence="2" id="KW-1185">Reference proteome</keyword>
<dbReference type="SUPFAM" id="SSF51206">
    <property type="entry name" value="cAMP-binding domain-like"/>
    <property type="match status" value="1"/>
</dbReference>
<sequence>METSKESGKNALIEYIEQYMPLTSEEKSSLEGLNLFREYKKGEVLLKEGAYSKETYFVLKGCLRSYYIHDAEEITTEFYTELEGVSPACSQTDEASEYFIDCVEDSLVSVGTQDMEEDMFQKFPRFESLCRILSEKLLLKQQTAMVNYKTSSPEQRYLQLMETNPGLVHRVPQYQIASYLGIKPESLSRIRKRIMQKAFSAHHH</sequence>
<dbReference type="AlphaFoldDB" id="A0A316ALS1"/>
<evidence type="ECO:0000313" key="1">
    <source>
        <dbReference type="EMBL" id="PWJ58703.1"/>
    </source>
</evidence>
<dbReference type="InterPro" id="IPR018490">
    <property type="entry name" value="cNMP-bd_dom_sf"/>
</dbReference>
<accession>A0A316ALS1</accession>
<dbReference type="InterPro" id="IPR014710">
    <property type="entry name" value="RmlC-like_jellyroll"/>
</dbReference>
<comment type="caution">
    <text evidence="1">The sequence shown here is derived from an EMBL/GenBank/DDBJ whole genome shotgun (WGS) entry which is preliminary data.</text>
</comment>
<proteinExistence type="predicted"/>
<dbReference type="EMBL" id="QGDT01000003">
    <property type="protein sequence ID" value="PWJ58703.1"/>
    <property type="molecule type" value="Genomic_DNA"/>
</dbReference>
<dbReference type="Proteomes" id="UP000245880">
    <property type="component" value="Unassembled WGS sequence"/>
</dbReference>
<dbReference type="OrthoDB" id="667553at2"/>
<dbReference type="RefSeq" id="WP_109673644.1">
    <property type="nucleotide sequence ID" value="NZ_QGDT01000003.1"/>
</dbReference>
<gene>
    <name evidence="1" type="ORF">CLV98_10368</name>
</gene>
<reference evidence="1 2" key="1">
    <citation type="submission" date="2018-03" db="EMBL/GenBank/DDBJ databases">
        <title>Genomic Encyclopedia of Archaeal and Bacterial Type Strains, Phase II (KMG-II): from individual species to whole genera.</title>
        <authorList>
            <person name="Goeker M."/>
        </authorList>
    </citation>
    <scope>NUCLEOTIDE SEQUENCE [LARGE SCALE GENOMIC DNA]</scope>
    <source>
        <strain evidence="1 2">DSM 100346</strain>
    </source>
</reference>
<protein>
    <submittedName>
        <fullName evidence="1">CRP-like cAMP-binding protein</fullName>
    </submittedName>
</protein>
<name>A0A316ALS1_9BACT</name>